<dbReference type="InterPro" id="IPR026193">
    <property type="entry name" value="NDUFV3"/>
</dbReference>
<sequence>MAANAHKQEATDTSTYKVKEYYSYNEYSYYDLENAIDAAGRRQIQPNPKEKYAHTDPWTINKKAAVITLGNLH</sequence>
<protein>
    <submittedName>
        <fullName evidence="1">Uncharacterized protein</fullName>
    </submittedName>
</protein>
<evidence type="ECO:0000313" key="2">
    <source>
        <dbReference type="Proteomes" id="UP001163046"/>
    </source>
</evidence>
<name>A0A9X0D9F8_9CNID</name>
<organism evidence="1 2">
    <name type="scientific">Desmophyllum pertusum</name>
    <dbReference type="NCBI Taxonomy" id="174260"/>
    <lineage>
        <taxon>Eukaryota</taxon>
        <taxon>Metazoa</taxon>
        <taxon>Cnidaria</taxon>
        <taxon>Anthozoa</taxon>
        <taxon>Hexacorallia</taxon>
        <taxon>Scleractinia</taxon>
        <taxon>Caryophylliina</taxon>
        <taxon>Caryophylliidae</taxon>
        <taxon>Desmophyllum</taxon>
    </lineage>
</organism>
<accession>A0A9X0D9F8</accession>
<dbReference type="Proteomes" id="UP001163046">
    <property type="component" value="Unassembled WGS sequence"/>
</dbReference>
<evidence type="ECO:0000313" key="1">
    <source>
        <dbReference type="EMBL" id="KAJ7392232.1"/>
    </source>
</evidence>
<dbReference type="GO" id="GO:0045271">
    <property type="term" value="C:respiratory chain complex I"/>
    <property type="evidence" value="ECO:0007669"/>
    <property type="project" value="InterPro"/>
</dbReference>
<dbReference type="EMBL" id="MU825402">
    <property type="protein sequence ID" value="KAJ7392232.1"/>
    <property type="molecule type" value="Genomic_DNA"/>
</dbReference>
<comment type="caution">
    <text evidence="1">The sequence shown here is derived from an EMBL/GenBank/DDBJ whole genome shotgun (WGS) entry which is preliminary data.</text>
</comment>
<dbReference type="GO" id="GO:0005739">
    <property type="term" value="C:mitochondrion"/>
    <property type="evidence" value="ECO:0007669"/>
    <property type="project" value="InterPro"/>
</dbReference>
<keyword evidence="2" id="KW-1185">Reference proteome</keyword>
<gene>
    <name evidence="1" type="ORF">OS493_013608</name>
</gene>
<proteinExistence type="predicted"/>
<dbReference type="AlphaFoldDB" id="A0A9X0D9F8"/>
<dbReference type="OrthoDB" id="6161911at2759"/>
<dbReference type="Pfam" id="PF15880">
    <property type="entry name" value="NDUFV3"/>
    <property type="match status" value="1"/>
</dbReference>
<reference evidence="1" key="1">
    <citation type="submission" date="2023-01" db="EMBL/GenBank/DDBJ databases">
        <title>Genome assembly of the deep-sea coral Lophelia pertusa.</title>
        <authorList>
            <person name="Herrera S."/>
            <person name="Cordes E."/>
        </authorList>
    </citation>
    <scope>NUCLEOTIDE SEQUENCE</scope>
    <source>
        <strain evidence="1">USNM1676648</strain>
        <tissue evidence="1">Polyp</tissue>
    </source>
</reference>